<comment type="caution">
    <text evidence="2">The sequence shown here is derived from an EMBL/GenBank/DDBJ whole genome shotgun (WGS) entry which is preliminary data.</text>
</comment>
<reference evidence="2" key="1">
    <citation type="submission" date="2021-04" db="EMBL/GenBank/DDBJ databases">
        <authorList>
            <consortium name="Molecular Ecology Group"/>
        </authorList>
    </citation>
    <scope>NUCLEOTIDE SEQUENCE</scope>
</reference>
<feature type="region of interest" description="Disordered" evidence="1">
    <location>
        <begin position="19"/>
        <end position="48"/>
    </location>
</feature>
<feature type="compositionally biased region" description="Basic residues" evidence="1">
    <location>
        <begin position="19"/>
        <end position="30"/>
    </location>
</feature>
<accession>A0A8S3ZXL1</accession>
<evidence type="ECO:0000313" key="2">
    <source>
        <dbReference type="EMBL" id="CAG5132365.1"/>
    </source>
</evidence>
<evidence type="ECO:0000256" key="1">
    <source>
        <dbReference type="SAM" id="MobiDB-lite"/>
    </source>
</evidence>
<organism evidence="2 3">
    <name type="scientific">Candidula unifasciata</name>
    <dbReference type="NCBI Taxonomy" id="100452"/>
    <lineage>
        <taxon>Eukaryota</taxon>
        <taxon>Metazoa</taxon>
        <taxon>Spiralia</taxon>
        <taxon>Lophotrochozoa</taxon>
        <taxon>Mollusca</taxon>
        <taxon>Gastropoda</taxon>
        <taxon>Heterobranchia</taxon>
        <taxon>Euthyneura</taxon>
        <taxon>Panpulmonata</taxon>
        <taxon>Eupulmonata</taxon>
        <taxon>Stylommatophora</taxon>
        <taxon>Helicina</taxon>
        <taxon>Helicoidea</taxon>
        <taxon>Geomitridae</taxon>
        <taxon>Candidula</taxon>
    </lineage>
</organism>
<dbReference type="EMBL" id="CAJHNH020005312">
    <property type="protein sequence ID" value="CAG5132365.1"/>
    <property type="molecule type" value="Genomic_DNA"/>
</dbReference>
<dbReference type="AlphaFoldDB" id="A0A8S3ZXL1"/>
<protein>
    <submittedName>
        <fullName evidence="2">Uncharacterized protein</fullName>
    </submittedName>
</protein>
<proteinExistence type="predicted"/>
<name>A0A8S3ZXL1_9EUPU</name>
<dbReference type="OrthoDB" id="6154504at2759"/>
<gene>
    <name evidence="2" type="ORF">CUNI_LOCUS17923</name>
</gene>
<feature type="non-terminal residue" evidence="2">
    <location>
        <position position="1"/>
    </location>
</feature>
<evidence type="ECO:0000313" key="3">
    <source>
        <dbReference type="Proteomes" id="UP000678393"/>
    </source>
</evidence>
<keyword evidence="3" id="KW-1185">Reference proteome</keyword>
<sequence length="98" mass="11025">MYVVRLSIYLCANIVVTRSPRRRPKSKKSSKQTQQPPNQVDLSKGNLINDVRNSSDVTQAVRDRLCLWPTGGEMVALLMLLKVDHMCTSFRPTAVTPP</sequence>
<dbReference type="Proteomes" id="UP000678393">
    <property type="component" value="Unassembled WGS sequence"/>
</dbReference>